<dbReference type="EMBL" id="GDJX01027401">
    <property type="protein sequence ID" value="JAT40535.1"/>
    <property type="molecule type" value="Transcribed_RNA"/>
</dbReference>
<proteinExistence type="predicted"/>
<dbReference type="InterPro" id="IPR029019">
    <property type="entry name" value="HEX_eukaryotic_N"/>
</dbReference>
<feature type="chain" id="PRO_5008899395" evidence="2">
    <location>
        <begin position="28"/>
        <end position="146"/>
    </location>
</feature>
<sequence>SFPPSFWSAMAVLPYLFLSFLLPPAAASSSSSPPRLNLWPFPTAVSWPNPTATLLSPSFRIHSPTTATTHKYLTAAMARYTRLVLTEKHRPVVAPAVNCTANSPPLRSLAVFVSDASAPLQHGVDERYHLWVPAGGGGGGRAELRA</sequence>
<gene>
    <name evidence="4" type="primary">hexb2_2</name>
    <name evidence="4" type="ORF">g.24626</name>
</gene>
<protein>
    <submittedName>
        <fullName evidence="4">Beta-hexosaminidase subunit B2</fullName>
    </submittedName>
</protein>
<evidence type="ECO:0000256" key="2">
    <source>
        <dbReference type="SAM" id="SignalP"/>
    </source>
</evidence>
<reference evidence="4" key="1">
    <citation type="submission" date="2015-07" db="EMBL/GenBank/DDBJ databases">
        <title>Transcriptome Assembly of Anthurium amnicola.</title>
        <authorList>
            <person name="Suzuki J."/>
        </authorList>
    </citation>
    <scope>NUCLEOTIDE SEQUENCE</scope>
</reference>
<dbReference type="AlphaFoldDB" id="A0A1D1XDP1"/>
<feature type="signal peptide" evidence="2">
    <location>
        <begin position="1"/>
        <end position="27"/>
    </location>
</feature>
<dbReference type="InterPro" id="IPR029018">
    <property type="entry name" value="Hex-like_dom2"/>
</dbReference>
<dbReference type="SUPFAM" id="SSF55545">
    <property type="entry name" value="beta-N-acetylhexosaminidase-like domain"/>
    <property type="match status" value="1"/>
</dbReference>
<evidence type="ECO:0000313" key="4">
    <source>
        <dbReference type="EMBL" id="JAT40535.1"/>
    </source>
</evidence>
<feature type="domain" description="Beta-hexosaminidase eukaryotic type N-terminal" evidence="3">
    <location>
        <begin position="38"/>
        <end position="136"/>
    </location>
</feature>
<dbReference type="Pfam" id="PF14845">
    <property type="entry name" value="Glycohydro_20b2"/>
    <property type="match status" value="1"/>
</dbReference>
<feature type="non-terminal residue" evidence="4">
    <location>
        <position position="1"/>
    </location>
</feature>
<dbReference type="Gene3D" id="3.30.379.10">
    <property type="entry name" value="Chitobiase/beta-hexosaminidase domain 2-like"/>
    <property type="match status" value="1"/>
</dbReference>
<evidence type="ECO:0000256" key="1">
    <source>
        <dbReference type="ARBA" id="ARBA00022801"/>
    </source>
</evidence>
<accession>A0A1D1XDP1</accession>
<feature type="non-terminal residue" evidence="4">
    <location>
        <position position="146"/>
    </location>
</feature>
<dbReference type="GO" id="GO:0016787">
    <property type="term" value="F:hydrolase activity"/>
    <property type="evidence" value="ECO:0007669"/>
    <property type="project" value="UniProtKB-KW"/>
</dbReference>
<name>A0A1D1XDP1_9ARAE</name>
<keyword evidence="1" id="KW-0378">Hydrolase</keyword>
<keyword evidence="2" id="KW-0732">Signal</keyword>
<organism evidence="4">
    <name type="scientific">Anthurium amnicola</name>
    <dbReference type="NCBI Taxonomy" id="1678845"/>
    <lineage>
        <taxon>Eukaryota</taxon>
        <taxon>Viridiplantae</taxon>
        <taxon>Streptophyta</taxon>
        <taxon>Embryophyta</taxon>
        <taxon>Tracheophyta</taxon>
        <taxon>Spermatophyta</taxon>
        <taxon>Magnoliopsida</taxon>
        <taxon>Liliopsida</taxon>
        <taxon>Araceae</taxon>
        <taxon>Pothoideae</taxon>
        <taxon>Potheae</taxon>
        <taxon>Anthurium</taxon>
    </lineage>
</organism>
<evidence type="ECO:0000259" key="3">
    <source>
        <dbReference type="Pfam" id="PF14845"/>
    </source>
</evidence>